<dbReference type="InterPro" id="IPR049916">
    <property type="entry name" value="WDR72-like"/>
</dbReference>
<evidence type="ECO:0000313" key="3">
    <source>
        <dbReference type="EMBL" id="RDB18946.1"/>
    </source>
</evidence>
<dbReference type="Pfam" id="PF00400">
    <property type="entry name" value="WD40"/>
    <property type="match status" value="1"/>
</dbReference>
<dbReference type="GO" id="GO:0005737">
    <property type="term" value="C:cytoplasm"/>
    <property type="evidence" value="ECO:0007669"/>
    <property type="project" value="TreeGrafter"/>
</dbReference>
<feature type="repeat" description="WD" evidence="1">
    <location>
        <begin position="1277"/>
        <end position="1311"/>
    </location>
</feature>
<dbReference type="SUPFAM" id="SSF48371">
    <property type="entry name" value="ARM repeat"/>
    <property type="match status" value="1"/>
</dbReference>
<evidence type="ECO:0000256" key="2">
    <source>
        <dbReference type="SAM" id="MobiDB-lite"/>
    </source>
</evidence>
<evidence type="ECO:0000313" key="4">
    <source>
        <dbReference type="Proteomes" id="UP000076154"/>
    </source>
</evidence>
<protein>
    <submittedName>
        <fullName evidence="3">Uncharacterized protein</fullName>
    </submittedName>
</protein>
<sequence length="1381" mass="152179">MDLPSSSFLVPLTFSNHSTQNELVGQELDTGCSRAQPRTMKSWGALSDDLETDVNEDLVGGAVIGSQDGTLYLFSRPRRTIHGSRRQEHVPSRPPSPLRLARDSRAPSRSSTLTAPTSPPPFNVNARSRIVSGITTEQVEAPKNYVDFEDEPEKLKGMLKGRSPRENKERSNGPDNGSDKGAPHEKSPTPSLLGLPGLTRKDVPKSLLSATYSPSFTTGSSESSPRDSAFSEIAHDLGLWCHVVPPRSGPGRAVTSVRLLKDNQFLAVLQEMGDLSIFSLQDGSCLESTREDDAVLQPPSGIKRRDVSRNLWLWSHLEVYCVGESTILLASAVIDPNSPSSPTMDLEDNGALEKSQLALFEFHTNDHLAPLEVSLIKVGQWFFDGAAHGVGLHQEVDSTTAFFHITTEGRFVTRNLHILPRVPLQMATLSDNHQPNHASIPLPNPFKALKPQPAERTQGNTHEPGRVALDDARDLGELLGSGSPSGFRARSVGGKMRAIAWTRQELSAFEYHEGYLRVLYHDFIFDIEDLQWTGDSSYTILFADRAERYIVKFVDRNNDDMDDTSIQNSSVITKSELLQTINLGQRDVADIRSASRILATSTLENGSRTITAFEINGPQKVRTLWQAAPSRVLSQSLEVTSLLPRKLDLIIEGYADGRLRQSSLIDMIGKTEKSLPSGKTSEPALNGRITGLRILQNARTKEKFIIGGADDGSVAFWTVDHLKIVAQWTIFTTPLASVVQVQDMQKGPLTGCVLCVSADGTVAVIVVDGFQFLYLIPGAAAPLSKVFLKGNNLLLVYTDHRARQWDVQTLEFLRSMTPEKLYEEEGWIDLRLGQYACTPDTALKIVPGWSSSPDVASTLILDLERFTADSITVAKSISTNRDQTRAILLTLDRLRYILSTFLTPGLNDDIDTICSARLGIPLSRASPGLVSRGTVTLYQTNHPQDPWCLSGDVSAARALSIAVILGALSLFEEFMEGANTVMIFYATSLASYVGPWYQPPSLVYLARRWFDGSNEVRKAAHVLFDYSVACLSDEESNAIAEHWQHHLPCLQPTADRESIHAALALFICGYLACEKYSLLSVSALTDIAKSVALYLHDEQSLHRVLAIDLCSRGFHIWQHYIDAMEILRALFTLATSHRKETINLQNTGTQARLAVLQIASTNTPLFMTTLGLDILTPSTLEHRKAVLQIVAFLIRKRPLVLQPNVPKLMEAVVKSLDPNATTHREAVLDTATEIIGYVVKTFPSVDFHMATQRLAVGSMDGALVMYDLKTATRLYVLEGHKKPISACSFSPDGRRLLTLSLEESVVLVWKVGSSFTSFFNPGAPPKQGHGGHGEPFKKIGFNVGDDVNMSVQGVMDWVKFEWLGDRSVRLKIRDSILTFST</sequence>
<dbReference type="InterPro" id="IPR001680">
    <property type="entry name" value="WD40_rpt"/>
</dbReference>
<dbReference type="SMART" id="SM00320">
    <property type="entry name" value="WD40"/>
    <property type="match status" value="3"/>
</dbReference>
<comment type="caution">
    <text evidence="3">The sequence shown here is derived from an EMBL/GenBank/DDBJ whole genome shotgun (WGS) entry which is preliminary data.</text>
</comment>
<dbReference type="InParanoid" id="A0A369JJG7"/>
<dbReference type="PROSITE" id="PS50082">
    <property type="entry name" value="WD_REPEATS_2"/>
    <property type="match status" value="1"/>
</dbReference>
<dbReference type="InterPro" id="IPR015943">
    <property type="entry name" value="WD40/YVTN_repeat-like_dom_sf"/>
</dbReference>
<keyword evidence="1" id="KW-0853">WD repeat</keyword>
<dbReference type="OrthoDB" id="338622at2759"/>
<dbReference type="SUPFAM" id="SSF50978">
    <property type="entry name" value="WD40 repeat-like"/>
    <property type="match status" value="2"/>
</dbReference>
<dbReference type="EMBL" id="LUEZ02000085">
    <property type="protein sequence ID" value="RDB18946.1"/>
    <property type="molecule type" value="Genomic_DNA"/>
</dbReference>
<name>A0A369JJG7_HYPMA</name>
<dbReference type="InterPro" id="IPR036322">
    <property type="entry name" value="WD40_repeat_dom_sf"/>
</dbReference>
<proteinExistence type="predicted"/>
<feature type="compositionally biased region" description="Low complexity" evidence="2">
    <location>
        <begin position="107"/>
        <end position="116"/>
    </location>
</feature>
<keyword evidence="4" id="KW-1185">Reference proteome</keyword>
<dbReference type="Proteomes" id="UP000076154">
    <property type="component" value="Unassembled WGS sequence"/>
</dbReference>
<dbReference type="STRING" id="39966.A0A369JJG7"/>
<gene>
    <name evidence="3" type="ORF">Hypma_014304</name>
</gene>
<feature type="region of interest" description="Disordered" evidence="2">
    <location>
        <begin position="80"/>
        <end position="125"/>
    </location>
</feature>
<reference evidence="3" key="1">
    <citation type="submission" date="2018-04" db="EMBL/GenBank/DDBJ databases">
        <title>Whole genome sequencing of Hypsizygus marmoreus.</title>
        <authorList>
            <person name="Choi I.-G."/>
            <person name="Min B."/>
            <person name="Kim J.-G."/>
            <person name="Kim S."/>
            <person name="Oh Y.-L."/>
            <person name="Kong W.-S."/>
            <person name="Park H."/>
            <person name="Jeong J."/>
            <person name="Song E.-S."/>
        </authorList>
    </citation>
    <scope>NUCLEOTIDE SEQUENCE [LARGE SCALE GENOMIC DNA]</scope>
    <source>
        <strain evidence="3">51987-8</strain>
    </source>
</reference>
<evidence type="ECO:0000256" key="1">
    <source>
        <dbReference type="PROSITE-ProRule" id="PRU00221"/>
    </source>
</evidence>
<organism evidence="3 4">
    <name type="scientific">Hypsizygus marmoreus</name>
    <name type="common">White beech mushroom</name>
    <name type="synonym">Agaricus marmoreus</name>
    <dbReference type="NCBI Taxonomy" id="39966"/>
    <lineage>
        <taxon>Eukaryota</taxon>
        <taxon>Fungi</taxon>
        <taxon>Dikarya</taxon>
        <taxon>Basidiomycota</taxon>
        <taxon>Agaricomycotina</taxon>
        <taxon>Agaricomycetes</taxon>
        <taxon>Agaricomycetidae</taxon>
        <taxon>Agaricales</taxon>
        <taxon>Tricholomatineae</taxon>
        <taxon>Lyophyllaceae</taxon>
        <taxon>Hypsizygus</taxon>
    </lineage>
</organism>
<dbReference type="Gene3D" id="2.130.10.10">
    <property type="entry name" value="YVTN repeat-like/Quinoprotein amine dehydrogenase"/>
    <property type="match status" value="2"/>
</dbReference>
<dbReference type="PANTHER" id="PTHR44099:SF4">
    <property type="entry name" value="RABCONNECTIN-3B, ISOFORM A"/>
    <property type="match status" value="1"/>
</dbReference>
<dbReference type="PANTHER" id="PTHR44099">
    <property type="entry name" value="RABCONNECTIN-3B, ISOFORM A"/>
    <property type="match status" value="1"/>
</dbReference>
<feature type="compositionally biased region" description="Basic and acidic residues" evidence="2">
    <location>
        <begin position="163"/>
        <end position="187"/>
    </location>
</feature>
<feature type="compositionally biased region" description="Low complexity" evidence="2">
    <location>
        <begin position="188"/>
        <end position="198"/>
    </location>
</feature>
<feature type="region of interest" description="Disordered" evidence="2">
    <location>
        <begin position="143"/>
        <end position="200"/>
    </location>
</feature>
<accession>A0A369JJG7</accession>
<dbReference type="InterPro" id="IPR016024">
    <property type="entry name" value="ARM-type_fold"/>
</dbReference>